<proteinExistence type="predicted"/>
<comment type="caution">
    <text evidence="2">The sequence shown here is derived from an EMBL/GenBank/DDBJ whole genome shotgun (WGS) entry which is preliminary data.</text>
</comment>
<protein>
    <recommendedName>
        <fullName evidence="1">Lamina-associated polypeptide 2 alpha C-terminal domain-containing protein</fullName>
    </recommendedName>
</protein>
<sequence>MAASPSSTSCDEGPALEKLTGKYIRKDQFPGLVRHVKVNMGFQVRRFMRLLLLPFYTYFKIQVDVSIHACIKEVMQQEWRDLDKILLPHFMAKLYLLHDMQADFSDSILVNTFVASLVGNTSLAEDAVLMDPVDKKVDGSLSKVYSGVHLALQAGIYGTDVAQSLISILNSLCRALDKSSHYPGILELIERHVEFLSDISFDVIRASALTEGACVPANRNLVLRDWKTDAAPVLKLQFQGSLLIGPELESRLQTFQEK</sequence>
<gene>
    <name evidence="2" type="ORF">NDU88_003662</name>
</gene>
<evidence type="ECO:0000313" key="3">
    <source>
        <dbReference type="Proteomes" id="UP001066276"/>
    </source>
</evidence>
<reference evidence="2" key="1">
    <citation type="journal article" date="2022" name="bioRxiv">
        <title>Sequencing and chromosome-scale assembly of the giantPleurodeles waltlgenome.</title>
        <authorList>
            <person name="Brown T."/>
            <person name="Elewa A."/>
            <person name="Iarovenko S."/>
            <person name="Subramanian E."/>
            <person name="Araus A.J."/>
            <person name="Petzold A."/>
            <person name="Susuki M."/>
            <person name="Suzuki K.-i.T."/>
            <person name="Hayashi T."/>
            <person name="Toyoda A."/>
            <person name="Oliveira C."/>
            <person name="Osipova E."/>
            <person name="Leigh N.D."/>
            <person name="Simon A."/>
            <person name="Yun M.H."/>
        </authorList>
    </citation>
    <scope>NUCLEOTIDE SEQUENCE</scope>
    <source>
        <strain evidence="2">20211129_DDA</strain>
        <tissue evidence="2">Liver</tissue>
    </source>
</reference>
<dbReference type="Pfam" id="PF11560">
    <property type="entry name" value="LAP2alpha"/>
    <property type="match status" value="1"/>
</dbReference>
<evidence type="ECO:0000313" key="2">
    <source>
        <dbReference type="EMBL" id="KAJ1186882.1"/>
    </source>
</evidence>
<keyword evidence="3" id="KW-1185">Reference proteome</keyword>
<evidence type="ECO:0000259" key="1">
    <source>
        <dbReference type="Pfam" id="PF11560"/>
    </source>
</evidence>
<feature type="domain" description="Lamina-associated polypeptide 2 alpha C-terminal" evidence="1">
    <location>
        <begin position="65"/>
        <end position="248"/>
    </location>
</feature>
<dbReference type="EMBL" id="JANPWB010000005">
    <property type="protein sequence ID" value="KAJ1186882.1"/>
    <property type="molecule type" value="Genomic_DNA"/>
</dbReference>
<dbReference type="Gene3D" id="1.10.287.3160">
    <property type="match status" value="1"/>
</dbReference>
<name>A0AAV7UD99_PLEWA</name>
<dbReference type="InterPro" id="IPR021623">
    <property type="entry name" value="LAP2alpha_C"/>
</dbReference>
<organism evidence="2 3">
    <name type="scientific">Pleurodeles waltl</name>
    <name type="common">Iberian ribbed newt</name>
    <dbReference type="NCBI Taxonomy" id="8319"/>
    <lineage>
        <taxon>Eukaryota</taxon>
        <taxon>Metazoa</taxon>
        <taxon>Chordata</taxon>
        <taxon>Craniata</taxon>
        <taxon>Vertebrata</taxon>
        <taxon>Euteleostomi</taxon>
        <taxon>Amphibia</taxon>
        <taxon>Batrachia</taxon>
        <taxon>Caudata</taxon>
        <taxon>Salamandroidea</taxon>
        <taxon>Salamandridae</taxon>
        <taxon>Pleurodelinae</taxon>
        <taxon>Pleurodeles</taxon>
    </lineage>
</organism>
<dbReference type="AlphaFoldDB" id="A0AAV7UD99"/>
<accession>A0AAV7UD99</accession>
<dbReference type="Proteomes" id="UP001066276">
    <property type="component" value="Chromosome 3_1"/>
</dbReference>